<keyword evidence="7" id="KW-1185">Reference proteome</keyword>
<dbReference type="Proteomes" id="UP001139006">
    <property type="component" value="Unassembled WGS sequence"/>
</dbReference>
<comment type="function">
    <text evidence="4 5">Cell division protein that is part of the divisome complex and is recruited early to the Z-ring. Probably stimulates Z-ring formation, perhaps through the cross-linking of FtsZ protofilaments. Its function overlaps with FtsA.</text>
</comment>
<protein>
    <recommendedName>
        <fullName evidence="5">Cell division protein SepF</fullName>
    </recommendedName>
</protein>
<evidence type="ECO:0000256" key="2">
    <source>
        <dbReference type="ARBA" id="ARBA00023210"/>
    </source>
</evidence>
<evidence type="ECO:0000256" key="5">
    <source>
        <dbReference type="HAMAP-Rule" id="MF_01197"/>
    </source>
</evidence>
<keyword evidence="5" id="KW-0963">Cytoplasm</keyword>
<dbReference type="GO" id="GO:0005737">
    <property type="term" value="C:cytoplasm"/>
    <property type="evidence" value="ECO:0007669"/>
    <property type="project" value="UniProtKB-SubCell"/>
</dbReference>
<dbReference type="Gene3D" id="3.30.110.150">
    <property type="entry name" value="SepF-like protein"/>
    <property type="match status" value="1"/>
</dbReference>
<evidence type="ECO:0000256" key="1">
    <source>
        <dbReference type="ARBA" id="ARBA00022618"/>
    </source>
</evidence>
<keyword evidence="1 5" id="KW-0132">Cell division</keyword>
<dbReference type="PANTHER" id="PTHR35798">
    <property type="entry name" value="CELL DIVISION PROTEIN SEPF"/>
    <property type="match status" value="1"/>
</dbReference>
<dbReference type="Pfam" id="PF04472">
    <property type="entry name" value="SepF"/>
    <property type="match status" value="1"/>
</dbReference>
<accession>A0A9X2FIB1</accession>
<dbReference type="InterPro" id="IPR023052">
    <property type="entry name" value="Cell_div_SepF"/>
</dbReference>
<evidence type="ECO:0000256" key="3">
    <source>
        <dbReference type="ARBA" id="ARBA00023306"/>
    </source>
</evidence>
<dbReference type="GO" id="GO:0000917">
    <property type="term" value="P:division septum assembly"/>
    <property type="evidence" value="ECO:0007669"/>
    <property type="project" value="UniProtKB-KW"/>
</dbReference>
<reference evidence="6 7" key="1">
    <citation type="journal article" date="2023" name="Int. J. Syst. Evol. Microbiol.">
        <title>Ligilactobacillus ubinensis sp. nov., a novel species isolated from the wild ferment of a durian fruit (Durio zibethinus).</title>
        <authorList>
            <person name="Heng Y.C."/>
            <person name="Menon N."/>
            <person name="Chen B."/>
            <person name="Loo B.Z.L."/>
            <person name="Wong G.W.J."/>
            <person name="Lim A.C.H."/>
            <person name="Silvaraju S."/>
            <person name="Kittelmann S."/>
        </authorList>
    </citation>
    <scope>NUCLEOTIDE SEQUENCE [LARGE SCALE GENOMIC DNA]</scope>
    <source>
        <strain evidence="6 7">WILCCON 0076</strain>
    </source>
</reference>
<dbReference type="AlphaFoldDB" id="A0A9X2FIB1"/>
<evidence type="ECO:0000313" key="6">
    <source>
        <dbReference type="EMBL" id="MCP0886492.1"/>
    </source>
</evidence>
<dbReference type="EMBL" id="JAIULA010000005">
    <property type="protein sequence ID" value="MCP0886492.1"/>
    <property type="molecule type" value="Genomic_DNA"/>
</dbReference>
<keyword evidence="2 5" id="KW-0717">Septation</keyword>
<evidence type="ECO:0000313" key="7">
    <source>
        <dbReference type="Proteomes" id="UP001139006"/>
    </source>
</evidence>
<gene>
    <name evidence="5 6" type="primary">sepF</name>
    <name evidence="6" type="ORF">LB941_03960</name>
</gene>
<dbReference type="InterPro" id="IPR038594">
    <property type="entry name" value="SepF-like_sf"/>
</dbReference>
<sequence length="119" mass="13540">MDQQQDFAKNEQYKNAKVMSLVGSQKNSNETKKIMLFEPRVYSDVKQIATRLLSGEATLVNFQHMDDANAHRVIDFLTGVVFAVRGDIQRVGDSIFLCTPQDYTVEGTLSEFNRKSNFN</sequence>
<comment type="caution">
    <text evidence="6">The sequence shown here is derived from an EMBL/GenBank/DDBJ whole genome shotgun (WGS) entry which is preliminary data.</text>
</comment>
<keyword evidence="3 5" id="KW-0131">Cell cycle</keyword>
<dbReference type="PANTHER" id="PTHR35798:SF1">
    <property type="entry name" value="CELL DIVISION PROTEIN SEPF"/>
    <property type="match status" value="1"/>
</dbReference>
<comment type="subunit">
    <text evidence="5">Homodimer. Interacts with FtsZ.</text>
</comment>
<comment type="subcellular location">
    <subcellularLocation>
        <location evidence="5">Cytoplasm</location>
    </subcellularLocation>
    <text evidence="5">Localizes to the division site, in a FtsZ-dependent manner.</text>
</comment>
<dbReference type="InterPro" id="IPR007561">
    <property type="entry name" value="Cell_div_SepF/SepF-rel"/>
</dbReference>
<comment type="similarity">
    <text evidence="5">Belongs to the SepF family.</text>
</comment>
<proteinExistence type="inferred from homology"/>
<evidence type="ECO:0000256" key="4">
    <source>
        <dbReference type="ARBA" id="ARBA00044936"/>
    </source>
</evidence>
<organism evidence="6 7">
    <name type="scientific">Ligilactobacillus ubinensis</name>
    <dbReference type="NCBI Taxonomy" id="2876789"/>
    <lineage>
        <taxon>Bacteria</taxon>
        <taxon>Bacillati</taxon>
        <taxon>Bacillota</taxon>
        <taxon>Bacilli</taxon>
        <taxon>Lactobacillales</taxon>
        <taxon>Lactobacillaceae</taxon>
        <taxon>Ligilactobacillus</taxon>
    </lineage>
</organism>
<name>A0A9X2FIB1_9LACO</name>
<dbReference type="GO" id="GO:0043093">
    <property type="term" value="P:FtsZ-dependent cytokinesis"/>
    <property type="evidence" value="ECO:0007669"/>
    <property type="project" value="UniProtKB-UniRule"/>
</dbReference>
<dbReference type="HAMAP" id="MF_01197">
    <property type="entry name" value="SepF"/>
    <property type="match status" value="1"/>
</dbReference>